<dbReference type="PANTHER" id="PTHR30537">
    <property type="entry name" value="HTH-TYPE TRANSCRIPTIONAL REGULATOR"/>
    <property type="match status" value="1"/>
</dbReference>
<accession>A0A8J2YZ50</accession>
<comment type="similarity">
    <text evidence="1">Belongs to the LysR transcriptional regulatory family.</text>
</comment>
<dbReference type="GO" id="GO:0043565">
    <property type="term" value="F:sequence-specific DNA binding"/>
    <property type="evidence" value="ECO:0007669"/>
    <property type="project" value="TreeGrafter"/>
</dbReference>
<evidence type="ECO:0000313" key="7">
    <source>
        <dbReference type="Proteomes" id="UP000646365"/>
    </source>
</evidence>
<dbReference type="GO" id="GO:0003700">
    <property type="term" value="F:DNA-binding transcription factor activity"/>
    <property type="evidence" value="ECO:0007669"/>
    <property type="project" value="InterPro"/>
</dbReference>
<keyword evidence="4" id="KW-0804">Transcription</keyword>
<evidence type="ECO:0000256" key="3">
    <source>
        <dbReference type="ARBA" id="ARBA00023125"/>
    </source>
</evidence>
<dbReference type="PRINTS" id="PR00039">
    <property type="entry name" value="HTHLYSR"/>
</dbReference>
<dbReference type="InterPro" id="IPR036390">
    <property type="entry name" value="WH_DNA-bd_sf"/>
</dbReference>
<organism evidence="6 7">
    <name type="scientific">Aliidongia dinghuensis</name>
    <dbReference type="NCBI Taxonomy" id="1867774"/>
    <lineage>
        <taxon>Bacteria</taxon>
        <taxon>Pseudomonadati</taxon>
        <taxon>Pseudomonadota</taxon>
        <taxon>Alphaproteobacteria</taxon>
        <taxon>Rhodospirillales</taxon>
        <taxon>Dongiaceae</taxon>
        <taxon>Aliidongia</taxon>
    </lineage>
</organism>
<dbReference type="AlphaFoldDB" id="A0A8J2YZ50"/>
<dbReference type="Pfam" id="PF00126">
    <property type="entry name" value="HTH_1"/>
    <property type="match status" value="1"/>
</dbReference>
<evidence type="ECO:0000256" key="1">
    <source>
        <dbReference type="ARBA" id="ARBA00009437"/>
    </source>
</evidence>
<dbReference type="RefSeq" id="WP_189051077.1">
    <property type="nucleotide sequence ID" value="NZ_BMJQ01000016.1"/>
</dbReference>
<dbReference type="PANTHER" id="PTHR30537:SF74">
    <property type="entry name" value="HTH-TYPE TRANSCRIPTIONAL REGULATOR TRPI"/>
    <property type="match status" value="1"/>
</dbReference>
<evidence type="ECO:0000256" key="2">
    <source>
        <dbReference type="ARBA" id="ARBA00023015"/>
    </source>
</evidence>
<keyword evidence="3" id="KW-0238">DNA-binding</keyword>
<evidence type="ECO:0000256" key="4">
    <source>
        <dbReference type="ARBA" id="ARBA00023163"/>
    </source>
</evidence>
<evidence type="ECO:0000259" key="5">
    <source>
        <dbReference type="PROSITE" id="PS50931"/>
    </source>
</evidence>
<dbReference type="GO" id="GO:0006351">
    <property type="term" value="P:DNA-templated transcription"/>
    <property type="evidence" value="ECO:0007669"/>
    <property type="project" value="TreeGrafter"/>
</dbReference>
<dbReference type="Gene3D" id="1.10.10.10">
    <property type="entry name" value="Winged helix-like DNA-binding domain superfamily/Winged helix DNA-binding domain"/>
    <property type="match status" value="1"/>
</dbReference>
<dbReference type="PROSITE" id="PS50931">
    <property type="entry name" value="HTH_LYSR"/>
    <property type="match status" value="1"/>
</dbReference>
<keyword evidence="2" id="KW-0805">Transcription regulation</keyword>
<dbReference type="InterPro" id="IPR000847">
    <property type="entry name" value="LysR_HTH_N"/>
</dbReference>
<dbReference type="SUPFAM" id="SSF53850">
    <property type="entry name" value="Periplasmic binding protein-like II"/>
    <property type="match status" value="1"/>
</dbReference>
<dbReference type="Gene3D" id="3.40.190.10">
    <property type="entry name" value="Periplasmic binding protein-like II"/>
    <property type="match status" value="2"/>
</dbReference>
<proteinExistence type="inferred from homology"/>
<dbReference type="Pfam" id="PF03466">
    <property type="entry name" value="LysR_substrate"/>
    <property type="match status" value="1"/>
</dbReference>
<reference evidence="6" key="1">
    <citation type="journal article" date="2014" name="Int. J. Syst. Evol. Microbiol.">
        <title>Complete genome sequence of Corynebacterium casei LMG S-19264T (=DSM 44701T), isolated from a smear-ripened cheese.</title>
        <authorList>
            <consortium name="US DOE Joint Genome Institute (JGI-PGF)"/>
            <person name="Walter F."/>
            <person name="Albersmeier A."/>
            <person name="Kalinowski J."/>
            <person name="Ruckert C."/>
        </authorList>
    </citation>
    <scope>NUCLEOTIDE SEQUENCE</scope>
    <source>
        <strain evidence="6">CGMCC 1.15725</strain>
    </source>
</reference>
<dbReference type="InterPro" id="IPR058163">
    <property type="entry name" value="LysR-type_TF_proteobact-type"/>
</dbReference>
<reference evidence="6" key="2">
    <citation type="submission" date="2020-09" db="EMBL/GenBank/DDBJ databases">
        <authorList>
            <person name="Sun Q."/>
            <person name="Zhou Y."/>
        </authorList>
    </citation>
    <scope>NUCLEOTIDE SEQUENCE</scope>
    <source>
        <strain evidence="6">CGMCC 1.15725</strain>
    </source>
</reference>
<dbReference type="Proteomes" id="UP000646365">
    <property type="component" value="Unassembled WGS sequence"/>
</dbReference>
<gene>
    <name evidence="6" type="ORF">GCM10011611_51870</name>
</gene>
<name>A0A8J2YZ50_9PROT</name>
<keyword evidence="7" id="KW-1185">Reference proteome</keyword>
<sequence length="301" mass="32797">MKRRSPPWGAIEAFITAARTNSFKEAADQLGLSPPAFSRRIQALENHIGVKLFDRAAPLPVLTVSGARYLERLQPGYDAMRAATDWMMPDADRRPIRIGVSQSLAVSWLVPRLPRFYARADGIQLVLQSTNHGADLLGGGADVTILYGTGDWDHLVSQKLFGLEAFVVSAPRLADGRPVPRSVADLAGHRLFELVHPANQWADWLALAGYRSPIEAERAAFDGAQVMYEAAARGLGVALGVRPLVDPFLADGRLEIAFDLSLPLAGSYYVVAQPEVRRQRAVQTLWRWLVAEAAAPTAVAA</sequence>
<protein>
    <submittedName>
        <fullName evidence="6">LysR family transcriptional regulator</fullName>
    </submittedName>
</protein>
<dbReference type="CDD" id="cd08432">
    <property type="entry name" value="PBP2_GcdR_TrpI_HvrB_AmpR_like"/>
    <property type="match status" value="1"/>
</dbReference>
<dbReference type="InterPro" id="IPR036388">
    <property type="entry name" value="WH-like_DNA-bd_sf"/>
</dbReference>
<dbReference type="InterPro" id="IPR005119">
    <property type="entry name" value="LysR_subst-bd"/>
</dbReference>
<dbReference type="SUPFAM" id="SSF46785">
    <property type="entry name" value="Winged helix' DNA-binding domain"/>
    <property type="match status" value="1"/>
</dbReference>
<comment type="caution">
    <text evidence="6">The sequence shown here is derived from an EMBL/GenBank/DDBJ whole genome shotgun (WGS) entry which is preliminary data.</text>
</comment>
<feature type="domain" description="HTH lysR-type" evidence="5">
    <location>
        <begin position="6"/>
        <end position="63"/>
    </location>
</feature>
<dbReference type="EMBL" id="BMJQ01000016">
    <property type="protein sequence ID" value="GGF39143.1"/>
    <property type="molecule type" value="Genomic_DNA"/>
</dbReference>
<evidence type="ECO:0000313" key="6">
    <source>
        <dbReference type="EMBL" id="GGF39143.1"/>
    </source>
</evidence>